<sequence length="255" mass="28462">MEDKEICVDSIEADVDDSGNISDLNVSSTTNNSLSPRSESIGEYRYKSRVSEDVRLRINSRERERMHDLNAALDGLRQVIPYSNGPTVKKLSKMSTLLLARNYIVMLNKSLEEMRKLVQNLSARHKPAGVLIGGVTSDFNYQTPYSTFSPQRYSPYKVPPYVPFTEPQATPNGHDVKIPTFPLTDKTNTTTVPKSAPHKFSMSSILEDSGPVTSTPTKLQVPTFLDNKSHSSAGQFCACVDCHISISQKPELWKY</sequence>
<dbReference type="Pfam" id="PF00010">
    <property type="entry name" value="HLH"/>
    <property type="match status" value="1"/>
</dbReference>
<reference evidence="2 3" key="1">
    <citation type="submission" date="2022-12" db="EMBL/GenBank/DDBJ databases">
        <title>Chromosome-level genome of Tegillarca granosa.</title>
        <authorList>
            <person name="Kim J."/>
        </authorList>
    </citation>
    <scope>NUCLEOTIDE SEQUENCE [LARGE SCALE GENOMIC DNA]</scope>
    <source>
        <strain evidence="2">Teg-2019</strain>
        <tissue evidence="2">Adductor muscle</tissue>
    </source>
</reference>
<dbReference type="Gene3D" id="4.10.280.10">
    <property type="entry name" value="Helix-loop-helix DNA-binding domain"/>
    <property type="match status" value="1"/>
</dbReference>
<dbReference type="InterPro" id="IPR050359">
    <property type="entry name" value="bHLH_transcription_factors"/>
</dbReference>
<comment type="caution">
    <text evidence="2">The sequence shown here is derived from an EMBL/GenBank/DDBJ whole genome shotgun (WGS) entry which is preliminary data.</text>
</comment>
<dbReference type="SMART" id="SM00353">
    <property type="entry name" value="HLH"/>
    <property type="match status" value="1"/>
</dbReference>
<evidence type="ECO:0000313" key="3">
    <source>
        <dbReference type="Proteomes" id="UP001217089"/>
    </source>
</evidence>
<dbReference type="PANTHER" id="PTHR19290">
    <property type="entry name" value="BASIC HELIX-LOOP-HELIX PROTEIN NEUROGENIN-RELATED"/>
    <property type="match status" value="1"/>
</dbReference>
<evidence type="ECO:0000259" key="1">
    <source>
        <dbReference type="PROSITE" id="PS50888"/>
    </source>
</evidence>
<dbReference type="Proteomes" id="UP001217089">
    <property type="component" value="Unassembled WGS sequence"/>
</dbReference>
<dbReference type="PROSITE" id="PS50888">
    <property type="entry name" value="BHLH"/>
    <property type="match status" value="1"/>
</dbReference>
<dbReference type="PANTHER" id="PTHR19290:SF164">
    <property type="entry name" value="BHLH DOMAIN-CONTAINING PROTEIN"/>
    <property type="match status" value="1"/>
</dbReference>
<proteinExistence type="predicted"/>
<evidence type="ECO:0000313" key="2">
    <source>
        <dbReference type="EMBL" id="KAJ8321522.1"/>
    </source>
</evidence>
<keyword evidence="3" id="KW-1185">Reference proteome</keyword>
<name>A0ABQ9FZQ4_TEGGR</name>
<accession>A0ABQ9FZQ4</accession>
<protein>
    <recommendedName>
        <fullName evidence="1">BHLH domain-containing protein</fullName>
    </recommendedName>
</protein>
<dbReference type="InterPro" id="IPR036638">
    <property type="entry name" value="HLH_DNA-bd_sf"/>
</dbReference>
<feature type="domain" description="BHLH" evidence="1">
    <location>
        <begin position="53"/>
        <end position="107"/>
    </location>
</feature>
<dbReference type="CDD" id="cd11429">
    <property type="entry name" value="bHLH_TS_OLIG"/>
    <property type="match status" value="1"/>
</dbReference>
<dbReference type="EMBL" id="JARBDR010000047">
    <property type="protein sequence ID" value="KAJ8321522.1"/>
    <property type="molecule type" value="Genomic_DNA"/>
</dbReference>
<gene>
    <name evidence="2" type="ORF">KUTeg_000925</name>
</gene>
<organism evidence="2 3">
    <name type="scientific">Tegillarca granosa</name>
    <name type="common">Malaysian cockle</name>
    <name type="synonym">Anadara granosa</name>
    <dbReference type="NCBI Taxonomy" id="220873"/>
    <lineage>
        <taxon>Eukaryota</taxon>
        <taxon>Metazoa</taxon>
        <taxon>Spiralia</taxon>
        <taxon>Lophotrochozoa</taxon>
        <taxon>Mollusca</taxon>
        <taxon>Bivalvia</taxon>
        <taxon>Autobranchia</taxon>
        <taxon>Pteriomorphia</taxon>
        <taxon>Arcoida</taxon>
        <taxon>Arcoidea</taxon>
        <taxon>Arcidae</taxon>
        <taxon>Tegillarca</taxon>
    </lineage>
</organism>
<dbReference type="SUPFAM" id="SSF47459">
    <property type="entry name" value="HLH, helix-loop-helix DNA-binding domain"/>
    <property type="match status" value="1"/>
</dbReference>
<dbReference type="InterPro" id="IPR011598">
    <property type="entry name" value="bHLH_dom"/>
</dbReference>